<evidence type="ECO:0000256" key="2">
    <source>
        <dbReference type="SAM" id="MobiDB-lite"/>
    </source>
</evidence>
<dbReference type="SUPFAM" id="SSF55073">
    <property type="entry name" value="Nucleotide cyclase"/>
    <property type="match status" value="1"/>
</dbReference>
<keyword evidence="1" id="KW-0418">Kinase</keyword>
<dbReference type="InterPro" id="IPR003594">
    <property type="entry name" value="HATPase_dom"/>
</dbReference>
<proteinExistence type="predicted"/>
<evidence type="ECO:0000313" key="4">
    <source>
        <dbReference type="EMBL" id="MEJ8571561.1"/>
    </source>
</evidence>
<feature type="region of interest" description="Disordered" evidence="2">
    <location>
        <begin position="500"/>
        <end position="519"/>
    </location>
</feature>
<dbReference type="Proteomes" id="UP001378188">
    <property type="component" value="Unassembled WGS sequence"/>
</dbReference>
<reference evidence="4 5" key="1">
    <citation type="submission" date="2024-02" db="EMBL/GenBank/DDBJ databases">
        <title>Genome analysis and characterization of Microbaculum marinisediminis sp. nov., isolated from marine sediment.</title>
        <authorList>
            <person name="Du Z.-J."/>
            <person name="Ye Y.-Q."/>
            <person name="Zhang Z.-R."/>
            <person name="Yuan S.-M."/>
            <person name="Zhang X.-Y."/>
        </authorList>
    </citation>
    <scope>NUCLEOTIDE SEQUENCE [LARGE SCALE GENOMIC DNA]</scope>
    <source>
        <strain evidence="4 5">SDUM1044001</strain>
    </source>
</reference>
<keyword evidence="4" id="KW-0547">Nucleotide-binding</keyword>
<dbReference type="EMBL" id="JAZHOF010000003">
    <property type="protein sequence ID" value="MEJ8571561.1"/>
    <property type="molecule type" value="Genomic_DNA"/>
</dbReference>
<dbReference type="PANTHER" id="PTHR35526:SF6">
    <property type="entry name" value="SLR1861 PROTEIN"/>
    <property type="match status" value="1"/>
</dbReference>
<dbReference type="AlphaFoldDB" id="A0AAW9RP26"/>
<dbReference type="CDD" id="cd16936">
    <property type="entry name" value="HATPase_RsbW-like"/>
    <property type="match status" value="1"/>
</dbReference>
<dbReference type="PROSITE" id="PS50125">
    <property type="entry name" value="GUANYLATE_CYCLASE_2"/>
    <property type="match status" value="1"/>
</dbReference>
<dbReference type="RefSeq" id="WP_340329260.1">
    <property type="nucleotide sequence ID" value="NZ_JAZHOF010000003.1"/>
</dbReference>
<dbReference type="SUPFAM" id="SSF55874">
    <property type="entry name" value="ATPase domain of HSP90 chaperone/DNA topoisomerase II/histidine kinase"/>
    <property type="match status" value="1"/>
</dbReference>
<feature type="compositionally biased region" description="Acidic residues" evidence="2">
    <location>
        <begin position="509"/>
        <end position="519"/>
    </location>
</feature>
<dbReference type="InterPro" id="IPR001054">
    <property type="entry name" value="A/G_cyclase"/>
</dbReference>
<keyword evidence="4" id="KW-0067">ATP-binding</keyword>
<dbReference type="InterPro" id="IPR050267">
    <property type="entry name" value="Anti-sigma-factor_SerPK"/>
</dbReference>
<dbReference type="Gene3D" id="3.30.70.1230">
    <property type="entry name" value="Nucleotide cyclase"/>
    <property type="match status" value="1"/>
</dbReference>
<organism evidence="4 5">
    <name type="scientific">Microbaculum marinum</name>
    <dbReference type="NCBI Taxonomy" id="1764581"/>
    <lineage>
        <taxon>Bacteria</taxon>
        <taxon>Pseudomonadati</taxon>
        <taxon>Pseudomonadota</taxon>
        <taxon>Alphaproteobacteria</taxon>
        <taxon>Hyphomicrobiales</taxon>
        <taxon>Tepidamorphaceae</taxon>
        <taxon>Microbaculum</taxon>
    </lineage>
</organism>
<dbReference type="GO" id="GO:0005524">
    <property type="term" value="F:ATP binding"/>
    <property type="evidence" value="ECO:0007669"/>
    <property type="project" value="UniProtKB-KW"/>
</dbReference>
<dbReference type="Pfam" id="PF13581">
    <property type="entry name" value="HATPase_c_2"/>
    <property type="match status" value="1"/>
</dbReference>
<dbReference type="Pfam" id="PF00211">
    <property type="entry name" value="Guanylate_cyc"/>
    <property type="match status" value="1"/>
</dbReference>
<comment type="caution">
    <text evidence="4">The sequence shown here is derived from an EMBL/GenBank/DDBJ whole genome shotgun (WGS) entry which is preliminary data.</text>
</comment>
<gene>
    <name evidence="4" type="ORF">V3328_08760</name>
</gene>
<dbReference type="GO" id="GO:0035556">
    <property type="term" value="P:intracellular signal transduction"/>
    <property type="evidence" value="ECO:0007669"/>
    <property type="project" value="InterPro"/>
</dbReference>
<keyword evidence="1" id="KW-0723">Serine/threonine-protein kinase</keyword>
<evidence type="ECO:0000313" key="5">
    <source>
        <dbReference type="Proteomes" id="UP001378188"/>
    </source>
</evidence>
<dbReference type="Gene3D" id="3.30.565.10">
    <property type="entry name" value="Histidine kinase-like ATPase, C-terminal domain"/>
    <property type="match status" value="1"/>
</dbReference>
<evidence type="ECO:0000259" key="3">
    <source>
        <dbReference type="PROSITE" id="PS50125"/>
    </source>
</evidence>
<dbReference type="InterPro" id="IPR029787">
    <property type="entry name" value="Nucleotide_cyclase"/>
</dbReference>
<dbReference type="GO" id="GO:0004674">
    <property type="term" value="F:protein serine/threonine kinase activity"/>
    <property type="evidence" value="ECO:0007669"/>
    <property type="project" value="UniProtKB-KW"/>
</dbReference>
<keyword evidence="1" id="KW-0808">Transferase</keyword>
<feature type="domain" description="Guanylate cyclase" evidence="3">
    <location>
        <begin position="216"/>
        <end position="335"/>
    </location>
</feature>
<dbReference type="GO" id="GO:0004016">
    <property type="term" value="F:adenylate cyclase activity"/>
    <property type="evidence" value="ECO:0007669"/>
    <property type="project" value="UniProtKB-ARBA"/>
</dbReference>
<protein>
    <submittedName>
        <fullName evidence="4">ATP-binding protein</fullName>
    </submittedName>
</protein>
<dbReference type="PANTHER" id="PTHR35526">
    <property type="entry name" value="ANTI-SIGMA-F FACTOR RSBW-RELATED"/>
    <property type="match status" value="1"/>
</dbReference>
<evidence type="ECO:0000256" key="1">
    <source>
        <dbReference type="ARBA" id="ARBA00022527"/>
    </source>
</evidence>
<accession>A0AAW9RP26</accession>
<dbReference type="InterPro" id="IPR036890">
    <property type="entry name" value="HATPase_C_sf"/>
</dbReference>
<name>A0AAW9RP26_9HYPH</name>
<dbReference type="CDD" id="cd07302">
    <property type="entry name" value="CHD"/>
    <property type="match status" value="1"/>
</dbReference>
<dbReference type="GO" id="GO:0009190">
    <property type="term" value="P:cyclic nucleotide biosynthetic process"/>
    <property type="evidence" value="ECO:0007669"/>
    <property type="project" value="InterPro"/>
</dbReference>
<sequence length="564" mass="61114">MSGSASIVLCAGQRIDHGNTAGYFPAALEPALRVAVRDRITELGAMIGYSSAAAGGDIVFGEELLALGGELNVVLPCERGDFVSQYLSPAGEDWVARFDRLCTAAASVTVSCEERLLGDETLVRFNNQMLQGAARLRGEALGIAPHLLLLWSPAAPFEPGSPADFMDQWSEVSQLSIIDLDELRAAAGIPDVVSEDPDFDDMFDLEFGVSPRAIRAILFADIATFTQFDDREIPLLFDFLAEVQQQVEARAKPPVLINTWGDAVHAAAETAHDLADYAAALTESASTIDPASFGLRHRPRFRVALHAGPVFVGLHPLTGRSMIFGHHVNRAARIEPLAIPGGICTSRPFVALLKAEMAERADEAAQTGRSYSPRYEVTYLGKKVLPKQFGTEDVYFLEDRDAAVWVERPEELVSAIQDPPPSHMRLEVPCDTAEIARVAARIESFGALHDIGDKVVHSVNLALDELLANIISYGADGETLPEIEVTVGLADEILTVEISDTGRPFDPTEMPEPDLDADLDDRPIGGLGIHFVRKMMDSVSYRHKDGRNVVTLSKRVGSAEVAPK</sequence>
<keyword evidence="5" id="KW-1185">Reference proteome</keyword>